<accession>A0A5K0UU48</accession>
<dbReference type="PANTHER" id="PTHR48475">
    <property type="entry name" value="RIBONUCLEASE H"/>
    <property type="match status" value="1"/>
</dbReference>
<dbReference type="InterPro" id="IPR036397">
    <property type="entry name" value="RNaseH_sf"/>
</dbReference>
<dbReference type="Gene3D" id="3.30.420.10">
    <property type="entry name" value="Ribonuclease H-like superfamily/Ribonuclease H"/>
    <property type="match status" value="1"/>
</dbReference>
<sequence>MHNALWAYRTTMRTPTNATPAELVYGTEVVLPLLVLKLALKFASLIELSLNQYQQKRLMQLDLLDEKRLKTGKHVEAYHQRVARQFAKSIIESQFKVNDLVLR</sequence>
<dbReference type="AlphaFoldDB" id="A0A5K0UU48"/>
<dbReference type="EMBL" id="LR721774">
    <property type="protein sequence ID" value="VVV32161.1"/>
    <property type="molecule type" value="Genomic_DNA"/>
</dbReference>
<protein>
    <submittedName>
        <fullName evidence="1">Uncharacterized protein</fullName>
    </submittedName>
</protein>
<name>A0A5K0UU48_9MAGN</name>
<dbReference type="GO" id="GO:0003676">
    <property type="term" value="F:nucleic acid binding"/>
    <property type="evidence" value="ECO:0007669"/>
    <property type="project" value="InterPro"/>
</dbReference>
<dbReference type="PANTHER" id="PTHR48475:SF1">
    <property type="entry name" value="RNASE H TYPE-1 DOMAIN-CONTAINING PROTEIN"/>
    <property type="match status" value="1"/>
</dbReference>
<gene>
    <name evidence="1" type="ORF">NYM_LOCUS520</name>
</gene>
<proteinExistence type="predicted"/>
<evidence type="ECO:0000313" key="1">
    <source>
        <dbReference type="EMBL" id="VVV32161.1"/>
    </source>
</evidence>
<reference evidence="1" key="1">
    <citation type="submission" date="2019-09" db="EMBL/GenBank/DDBJ databases">
        <authorList>
            <person name="Zhang L."/>
        </authorList>
    </citation>
    <scope>NUCLEOTIDE SEQUENCE</scope>
</reference>
<organism evidence="1">
    <name type="scientific">Nymphaea colorata</name>
    <name type="common">pocket water lily</name>
    <dbReference type="NCBI Taxonomy" id="210225"/>
    <lineage>
        <taxon>Eukaryota</taxon>
        <taxon>Viridiplantae</taxon>
        <taxon>Streptophyta</taxon>
        <taxon>Embryophyta</taxon>
        <taxon>Tracheophyta</taxon>
        <taxon>Spermatophyta</taxon>
        <taxon>Magnoliopsida</taxon>
        <taxon>Nymphaeales</taxon>
        <taxon>Nymphaeaceae</taxon>
        <taxon>Nymphaea</taxon>
    </lineage>
</organism>